<dbReference type="SUPFAM" id="SSF49899">
    <property type="entry name" value="Concanavalin A-like lectins/glucanases"/>
    <property type="match status" value="1"/>
</dbReference>
<name>A0A0G1P0A3_9BACT</name>
<evidence type="ECO:0000313" key="3">
    <source>
        <dbReference type="EMBL" id="KKU26141.1"/>
    </source>
</evidence>
<evidence type="ECO:0000256" key="1">
    <source>
        <dbReference type="SAM" id="MobiDB-lite"/>
    </source>
</evidence>
<dbReference type="PATRIC" id="fig|1619042.3.peg.431"/>
<feature type="compositionally biased region" description="Low complexity" evidence="1">
    <location>
        <begin position="1117"/>
        <end position="1152"/>
    </location>
</feature>
<feature type="compositionally biased region" description="Polar residues" evidence="1">
    <location>
        <begin position="1067"/>
        <end position="1089"/>
    </location>
</feature>
<evidence type="ECO:0000313" key="4">
    <source>
        <dbReference type="Proteomes" id="UP000034175"/>
    </source>
</evidence>
<dbReference type="Pfam" id="PF13884">
    <property type="entry name" value="Peptidase_S74"/>
    <property type="match status" value="1"/>
</dbReference>
<protein>
    <submittedName>
        <fullName evidence="3">Baseplate wedge initiator</fullName>
    </submittedName>
</protein>
<dbReference type="EMBL" id="LCMA01000012">
    <property type="protein sequence ID" value="KKU26141.1"/>
    <property type="molecule type" value="Genomic_DNA"/>
</dbReference>
<evidence type="ECO:0000259" key="2">
    <source>
        <dbReference type="PROSITE" id="PS51688"/>
    </source>
</evidence>
<accession>A0A0G1P0A3</accession>
<dbReference type="Gene3D" id="2.60.120.200">
    <property type="match status" value="1"/>
</dbReference>
<dbReference type="InterPro" id="IPR013320">
    <property type="entry name" value="ConA-like_dom_sf"/>
</dbReference>
<dbReference type="PROSITE" id="PS51688">
    <property type="entry name" value="ICA"/>
    <property type="match status" value="1"/>
</dbReference>
<feature type="compositionally biased region" description="Low complexity" evidence="1">
    <location>
        <begin position="1037"/>
        <end position="1057"/>
    </location>
</feature>
<feature type="compositionally biased region" description="Pro residues" evidence="1">
    <location>
        <begin position="1100"/>
        <end position="1110"/>
    </location>
</feature>
<gene>
    <name evidence="3" type="ORF">UX39_C0012G0018</name>
</gene>
<dbReference type="AlphaFoldDB" id="A0A0G1P0A3"/>
<proteinExistence type="predicted"/>
<feature type="domain" description="Peptidase S74" evidence="2">
    <location>
        <begin position="695"/>
        <end position="793"/>
    </location>
</feature>
<feature type="region of interest" description="Disordered" evidence="1">
    <location>
        <begin position="1037"/>
        <end position="1152"/>
    </location>
</feature>
<comment type="caution">
    <text evidence="3">The sequence shown here is derived from an EMBL/GenBank/DDBJ whole genome shotgun (WGS) entry which is preliminary data.</text>
</comment>
<organism evidence="3 4">
    <name type="scientific">Candidatus Magasanikbacteria bacterium GW2011_GWA2_46_17</name>
    <dbReference type="NCBI Taxonomy" id="1619042"/>
    <lineage>
        <taxon>Bacteria</taxon>
        <taxon>Candidatus Magasanikiibacteriota</taxon>
    </lineage>
</organism>
<dbReference type="Pfam" id="PF13385">
    <property type="entry name" value="Laminin_G_3"/>
    <property type="match status" value="1"/>
</dbReference>
<sequence>NNKLGLGTNVPSTTLHIVTTTEQLRLGYNASNYSKFTVASNGALTIANTGNNTTTIYNGLMVSSTAFNVNAGNGRVGIGTSAPEAKVHVQNGEIWVFNTSSDPRVLIGDTGDSGQYGYLQWDSANDYFRVETDGSNGLKVKDNNVVIGNIFPDDIFIVGSGTTELFRISSNGRVGINTSTPGARLHIVTTTEQLRLGYDASNYASFTVGASGAFTIAPSNSATTTVSSSLLVSAGSDTKPGLAFIGDTDTGFYNFGANQLGVTIGGAVEGIFGSTGPQFDTYATFNNTALTLKAYSADSASADGVIIDTSGTFSTSGANLLSIKNAGTEKAYIDKDGGAYFESSVGIGTTTPGAKLHSLATTEQLRLGYNASNYTSFTVGSDGALTVTSTGGAAATIGGTGLVLASQTVYPSSPTAGQIIYSNTSSSLYLYNGSAWAPIATGTFGGTGSSGLDNSTRFLGHFNGTDASTILSDSSYQLYTVAALGNAQLDTAQSKFGGSSLLLDGTGDYVSVNDSEDWDFNSGDFTVDFWVRFNVVPTGGNYAALADQFWDSRAWGMNYQDGVGLGFAYSTDGSAVAATVTGTWSPSINTWYHIAAVRTGATIKLFIDGAQIGTDYNIGSSVIYNSNGEALWIGAYHSGAGGDTPGGFLNGWIDEFRVTKGAARWTANFTTPSAAYGNALNHTDSSGNVNPVVLSDRILKDNFTTLNPQEILAKVGQLEITQWNYKSDDPSVRHIGPMAQDFYTQFGLGDSERYISLVDTAGVSILAIQALNQNLASLASSTASATSMLESSILTFTDTVSSTFAQLNNQLTLLEQSASSTSITLANLTNSAAFLQSQIDSLRVVVSTTVETIALGGPSLQMATATSMGLLLQGNGNNNLNAENLAVAQGAVFEGRVTVKKRVAFGADTVGQAEILQGHTSTTVRFSEPYEFAPVITVTPVGYEGIWKLAEVTTSSFKITLVNNLSIFPSSSLPVLFNWHAFASDGGKIFVSDGTMREVNIRVEIPNDQIPMTNQIPNPNAELRGNDVALRNDQISTTTVESSTTSVSVVAPTSTEEAIGDGAIDGDNNSGFGATSTPNTPSPDEQSSPAPVIDELAPAPLAPPAEPTPAPSVSEALNESELAPEPSESSENSPISLPSEPAAAPTPSESGV</sequence>
<dbReference type="Proteomes" id="UP000034175">
    <property type="component" value="Unassembled WGS sequence"/>
</dbReference>
<reference evidence="3 4" key="1">
    <citation type="journal article" date="2015" name="Nature">
        <title>rRNA introns, odd ribosomes, and small enigmatic genomes across a large radiation of phyla.</title>
        <authorList>
            <person name="Brown C.T."/>
            <person name="Hug L.A."/>
            <person name="Thomas B.C."/>
            <person name="Sharon I."/>
            <person name="Castelle C.J."/>
            <person name="Singh A."/>
            <person name="Wilkins M.J."/>
            <person name="Williams K.H."/>
            <person name="Banfield J.F."/>
        </authorList>
    </citation>
    <scope>NUCLEOTIDE SEQUENCE [LARGE SCALE GENOMIC DNA]</scope>
</reference>
<dbReference type="InterPro" id="IPR030392">
    <property type="entry name" value="S74_ICA"/>
</dbReference>
<feature type="non-terminal residue" evidence="3">
    <location>
        <position position="1"/>
    </location>
</feature>